<evidence type="ECO:0000259" key="7">
    <source>
        <dbReference type="SMART" id="SM00581"/>
    </source>
</evidence>
<protein>
    <submittedName>
        <fullName evidence="8">PSP proline-rich domain-containing protein</fullName>
    </submittedName>
</protein>
<evidence type="ECO:0000256" key="5">
    <source>
        <dbReference type="ARBA" id="ARBA00023242"/>
    </source>
</evidence>
<dbReference type="GO" id="GO:0008270">
    <property type="term" value="F:zinc ion binding"/>
    <property type="evidence" value="ECO:0007669"/>
    <property type="project" value="UniProtKB-KW"/>
</dbReference>
<dbReference type="AGR" id="WB:WBGene00021332"/>
<accession>Q9N457</accession>
<dbReference type="OMA" id="DKVIAYP"/>
<keyword evidence="9" id="KW-1185">Reference proteome</keyword>
<dbReference type="Bgee" id="WBGene00021332">
    <property type="expression patterns" value="Expressed in embryo and 3 other cell types or tissues"/>
</dbReference>
<gene>
    <name evidence="8" type="ORF">CELE_Y34D9A.7</name>
    <name evidence="8 10" type="ORF">Y34D9A.7</name>
</gene>
<dbReference type="AlphaFoldDB" id="Q9N457"/>
<evidence type="ECO:0000256" key="6">
    <source>
        <dbReference type="SAM" id="MobiDB-lite"/>
    </source>
</evidence>
<dbReference type="RefSeq" id="NP_490811.3">
    <property type="nucleotide sequence ID" value="NM_058410.3"/>
</dbReference>
<dbReference type="Reactome" id="R-CEL-9930044">
    <property type="pathway name" value="Nuclear RNA decay"/>
</dbReference>
<dbReference type="GO" id="GO:0003723">
    <property type="term" value="F:RNA binding"/>
    <property type="evidence" value="ECO:0000318"/>
    <property type="project" value="GO_Central"/>
</dbReference>
<evidence type="ECO:0000313" key="9">
    <source>
        <dbReference type="Proteomes" id="UP000001940"/>
    </source>
</evidence>
<name>Q9N457_CAEEL</name>
<dbReference type="PANTHER" id="PTHR13316:SF0">
    <property type="entry name" value="ZINC FINGER CCHC DOMAIN-CONTAINING PROTEIN 8"/>
    <property type="match status" value="1"/>
</dbReference>
<keyword evidence="5" id="KW-0539">Nucleus</keyword>
<evidence type="ECO:0000256" key="1">
    <source>
        <dbReference type="ARBA" id="ARBA00004123"/>
    </source>
</evidence>
<dbReference type="EMBL" id="BX284601">
    <property type="protein sequence ID" value="CCD68053.1"/>
    <property type="molecule type" value="Genomic_DNA"/>
</dbReference>
<dbReference type="GeneID" id="189588"/>
<dbReference type="Proteomes" id="UP000001940">
    <property type="component" value="Chromosome I"/>
</dbReference>
<evidence type="ECO:0000313" key="10">
    <source>
        <dbReference type="WormBase" id="Y34D9A.7a"/>
    </source>
</evidence>
<dbReference type="InterPro" id="IPR052115">
    <property type="entry name" value="NEXT_complex_subunit_ZCCHC8"/>
</dbReference>
<dbReference type="Pfam" id="PF04046">
    <property type="entry name" value="PSP"/>
    <property type="match status" value="1"/>
</dbReference>
<feature type="region of interest" description="Disordered" evidence="6">
    <location>
        <begin position="34"/>
        <end position="61"/>
    </location>
</feature>
<dbReference type="UCSC" id="Y34D9A.7">
    <property type="organism name" value="c. elegans"/>
</dbReference>
<dbReference type="WormBase" id="Y34D9A.7a">
    <property type="protein sequence ID" value="CE34397"/>
    <property type="gene ID" value="WBGene00021332"/>
</dbReference>
<feature type="region of interest" description="Disordered" evidence="6">
    <location>
        <begin position="264"/>
        <end position="309"/>
    </location>
</feature>
<keyword evidence="2" id="KW-0479">Metal-binding</keyword>
<evidence type="ECO:0000256" key="2">
    <source>
        <dbReference type="ARBA" id="ARBA00022723"/>
    </source>
</evidence>
<dbReference type="GO" id="GO:0071013">
    <property type="term" value="C:catalytic step 2 spliceosome"/>
    <property type="evidence" value="ECO:0000318"/>
    <property type="project" value="GO_Central"/>
</dbReference>
<evidence type="ECO:0000313" key="8">
    <source>
        <dbReference type="EMBL" id="CCD68053.1"/>
    </source>
</evidence>
<dbReference type="eggNOG" id="KOG2673">
    <property type="taxonomic scope" value="Eukaryota"/>
</dbReference>
<dbReference type="STRING" id="6239.Y34D9A.7a.1"/>
<comment type="subcellular location">
    <subcellularLocation>
        <location evidence="1">Nucleus</location>
    </subcellularLocation>
</comment>
<reference evidence="8 9" key="1">
    <citation type="journal article" date="1998" name="Science">
        <title>Genome sequence of the nematode C. elegans: a platform for investigating biology.</title>
        <authorList>
            <consortium name="The C. elegans sequencing consortium"/>
            <person name="Sulson J.E."/>
            <person name="Waterston R."/>
        </authorList>
    </citation>
    <scope>NUCLEOTIDE SEQUENCE [LARGE SCALE GENOMIC DNA]</scope>
    <source>
        <strain evidence="8 9">Bristol N2</strain>
    </source>
</reference>
<feature type="region of interest" description="Disordered" evidence="6">
    <location>
        <begin position="201"/>
        <end position="220"/>
    </location>
</feature>
<dbReference type="InterPro" id="IPR006568">
    <property type="entry name" value="PSP_pro-rich"/>
</dbReference>
<dbReference type="ExpressionAtlas" id="Q9N457">
    <property type="expression patterns" value="baseline"/>
</dbReference>
<dbReference type="InParanoid" id="Q9N457"/>
<feature type="domain" description="PSP proline-rich" evidence="7">
    <location>
        <begin position="138"/>
        <end position="195"/>
    </location>
</feature>
<dbReference type="CTD" id="189588"/>
<dbReference type="OrthoDB" id="8026949at2759"/>
<dbReference type="PANTHER" id="PTHR13316">
    <property type="entry name" value="ZINC FINGER, CCHC DOMAIN CONTAINING 8"/>
    <property type="match status" value="1"/>
</dbReference>
<dbReference type="PeptideAtlas" id="Q9N457"/>
<dbReference type="FunCoup" id="Q9N457">
    <property type="interactions" value="7"/>
</dbReference>
<keyword evidence="11" id="KW-1267">Proteomics identification</keyword>
<evidence type="ECO:0000256" key="3">
    <source>
        <dbReference type="ARBA" id="ARBA00022771"/>
    </source>
</evidence>
<keyword evidence="4" id="KW-0862">Zinc</keyword>
<dbReference type="IntAct" id="Q9N457">
    <property type="interactions" value="1"/>
</dbReference>
<feature type="compositionally biased region" description="Acidic residues" evidence="6">
    <location>
        <begin position="36"/>
        <end position="49"/>
    </location>
</feature>
<keyword evidence="3" id="KW-0863">Zinc-finger</keyword>
<organism evidence="8 9">
    <name type="scientific">Caenorhabditis elegans</name>
    <dbReference type="NCBI Taxonomy" id="6239"/>
    <lineage>
        <taxon>Eukaryota</taxon>
        <taxon>Metazoa</taxon>
        <taxon>Ecdysozoa</taxon>
        <taxon>Nematoda</taxon>
        <taxon>Chromadorea</taxon>
        <taxon>Rhabditida</taxon>
        <taxon>Rhabditina</taxon>
        <taxon>Rhabditomorpha</taxon>
        <taxon>Rhabditoidea</taxon>
        <taxon>Rhabditidae</taxon>
        <taxon>Peloderinae</taxon>
        <taxon>Caenorhabditis</taxon>
    </lineage>
</organism>
<dbReference type="SMART" id="SM00581">
    <property type="entry name" value="PSP"/>
    <property type="match status" value="1"/>
</dbReference>
<dbReference type="GO" id="GO:0006396">
    <property type="term" value="P:RNA processing"/>
    <property type="evidence" value="ECO:0000318"/>
    <property type="project" value="GO_Central"/>
</dbReference>
<evidence type="ECO:0000256" key="4">
    <source>
        <dbReference type="ARBA" id="ARBA00022833"/>
    </source>
</evidence>
<proteinExistence type="evidence at protein level"/>
<dbReference type="PaxDb" id="6239-Y34D9A.7"/>
<evidence type="ECO:0007829" key="11">
    <source>
        <dbReference type="PeptideAtlas" id="Q9N457"/>
    </source>
</evidence>
<sequence>MSEDGEISLSPNSAALMDGLDDFIIDKNCSGIIPNEDLERETPSADDDAEVKTSSNWAKNMRKRMFGEQCDEPEESEKKRRRTNCCFNCRGGDHSIAQCPEPKNFAEIRKNKLEFMNDKQQQHQPTGRISQVTEQQQEAKFKPGRLSQNLRKALSLGPDDIPEWVYRMRRLGFYRGYPPGYLRKSLKREFATLKIYSEDHNQEEVDNDDDEEARPAPTIQSEKVHFYMGFNKTYGALRDRERGRFEVPPFDIFCEMLQTEVARDHEGTEKIRIREERHQRSELRKIREQQKEEEEQQQRDSAEKVEKEVTVDQTISEVAAAAAAVEEKPGTPEPVGRMGESISEFIGTPIFSRRDVTGTWIEDTVPSLEAFSVGIVPFEAKEEEKPRGIFKKIMSTLKGITGRNSGDDEMKKKE</sequence>